<protein>
    <submittedName>
        <fullName evidence="2">Uncharacterized protein</fullName>
    </submittedName>
</protein>
<comment type="caution">
    <text evidence="2">The sequence shown here is derived from an EMBL/GenBank/DDBJ whole genome shotgun (WGS) entry which is preliminary data.</text>
</comment>
<reference evidence="2" key="1">
    <citation type="submission" date="2021-03" db="EMBL/GenBank/DDBJ databases">
        <title>Revisited historic fungal species revealed as producer of novel bioactive compounds through whole genome sequencing and comparative genomics.</title>
        <authorList>
            <person name="Vignolle G.A."/>
            <person name="Hochenegger N."/>
            <person name="Mach R.L."/>
            <person name="Mach-Aigner A.R."/>
            <person name="Javad Rahimi M."/>
            <person name="Salim K.A."/>
            <person name="Chan C.M."/>
            <person name="Lim L.B.L."/>
            <person name="Cai F."/>
            <person name="Druzhinina I.S."/>
            <person name="U'Ren J.M."/>
            <person name="Derntl C."/>
        </authorList>
    </citation>
    <scope>NUCLEOTIDE SEQUENCE</scope>
    <source>
        <strain evidence="2">TUCIM 5799</strain>
    </source>
</reference>
<organism evidence="2 3">
    <name type="scientific">Neoarthrinium moseri</name>
    <dbReference type="NCBI Taxonomy" id="1658444"/>
    <lineage>
        <taxon>Eukaryota</taxon>
        <taxon>Fungi</taxon>
        <taxon>Dikarya</taxon>
        <taxon>Ascomycota</taxon>
        <taxon>Pezizomycotina</taxon>
        <taxon>Sordariomycetes</taxon>
        <taxon>Xylariomycetidae</taxon>
        <taxon>Amphisphaeriales</taxon>
        <taxon>Apiosporaceae</taxon>
        <taxon>Neoarthrinium</taxon>
    </lineage>
</organism>
<feature type="compositionally biased region" description="Polar residues" evidence="1">
    <location>
        <begin position="62"/>
        <end position="83"/>
    </location>
</feature>
<gene>
    <name evidence="2" type="ORF">JX265_014086</name>
</gene>
<keyword evidence="3" id="KW-1185">Reference proteome</keyword>
<sequence>MEELAQTREQVKQLQEEQKEMREQMRQMQEEQKELREQLLGFKAVLEHQSPQPSYTEVARTPPTTNPSNIRTLSSGLTLPSTYNDTPFCTLDTSRMTEERPEIGNPASVRKLVETELRKKEGKEAWRCMAVRKNGTGSDRTRVICRDEGVLREVKKVLEQANIPGSRMLRDQLYPVKVNNVNRTAV</sequence>
<proteinExistence type="predicted"/>
<evidence type="ECO:0000256" key="1">
    <source>
        <dbReference type="SAM" id="MobiDB-lite"/>
    </source>
</evidence>
<evidence type="ECO:0000313" key="2">
    <source>
        <dbReference type="EMBL" id="KAI1845222.1"/>
    </source>
</evidence>
<dbReference type="Proteomes" id="UP000829685">
    <property type="component" value="Unassembled WGS sequence"/>
</dbReference>
<accession>A0A9Q0AI16</accession>
<feature type="non-terminal residue" evidence="2">
    <location>
        <position position="186"/>
    </location>
</feature>
<feature type="region of interest" description="Disordered" evidence="1">
    <location>
        <begin position="1"/>
        <end position="32"/>
    </location>
</feature>
<evidence type="ECO:0000313" key="3">
    <source>
        <dbReference type="Proteomes" id="UP000829685"/>
    </source>
</evidence>
<dbReference type="AlphaFoldDB" id="A0A9Q0AI16"/>
<feature type="region of interest" description="Disordered" evidence="1">
    <location>
        <begin position="47"/>
        <end position="83"/>
    </location>
</feature>
<name>A0A9Q0AI16_9PEZI</name>
<dbReference type="EMBL" id="JAFIMR010000196">
    <property type="protein sequence ID" value="KAI1845222.1"/>
    <property type="molecule type" value="Genomic_DNA"/>
</dbReference>